<keyword evidence="3" id="KW-1185">Reference proteome</keyword>
<organism evidence="2 3">
    <name type="scientific">Pseudoalteromonas denitrificans DSM 6059</name>
    <dbReference type="NCBI Taxonomy" id="1123010"/>
    <lineage>
        <taxon>Bacteria</taxon>
        <taxon>Pseudomonadati</taxon>
        <taxon>Pseudomonadota</taxon>
        <taxon>Gammaproteobacteria</taxon>
        <taxon>Alteromonadales</taxon>
        <taxon>Pseudoalteromonadaceae</taxon>
        <taxon>Pseudoalteromonas</taxon>
    </lineage>
</organism>
<protein>
    <submittedName>
        <fullName evidence="2">Uncharacterized protein</fullName>
    </submittedName>
</protein>
<feature type="transmembrane region" description="Helical" evidence="1">
    <location>
        <begin position="798"/>
        <end position="816"/>
    </location>
</feature>
<gene>
    <name evidence="2" type="ORF">SAMN02745724_03045</name>
</gene>
<dbReference type="AlphaFoldDB" id="A0A1I1NEF0"/>
<evidence type="ECO:0000313" key="2">
    <source>
        <dbReference type="EMBL" id="SFC95999.1"/>
    </source>
</evidence>
<keyword evidence="1" id="KW-0472">Membrane</keyword>
<keyword evidence="1" id="KW-0812">Transmembrane</keyword>
<dbReference type="STRING" id="1123010.SAMN02745724_03045"/>
<sequence length="1025" mass="115412">MGFQSIEYKLKCTAGDEILIPMGQLESYAKDQRKSESEITQYIGVMPKVFTEPSLDKNKASAPYLHSFENLSKYDKNINGFYYIFVNGFLWREVVAVSDGLLAEIDLAKEYGKNRRLHTSVAFQDLVLPHKTIGLNCDSTSLETVSVQVAYSIVQWSWQYITSLGGLYKNDVRHLCTKSPTYCQNKGLAKKLLNERCQLIDMEQAKSEAQIVLHDAVGIALSLAAQCEHNILLAKHEIDLIQEKTHYQSASLTYQSMFNKKLHQKIIKEKYFFASKHSIEPITIKSEQHTNNSASDKFLRSGAENIDKDYLIDYLSSDILDENLNAFPKNKQILFSFLADKYKEQILNTIQDDYIPLGNVMRDFSSLEQLDYILGFQLVNQFLMLMAVDDKSIGAFRPWLDETAQEKQRLVDEKKADSLAGKFLKDALTAPHWLTDYFTAPANLYDVTVQSYTPKTESAKNDGSGLFRYQAFALVHKLISDNKKEDERTFFNHHFKAVLGAYKSIMGDISGNWLRLADRYKKSELKADTIKVRDMIIRLNKATGLPEMGTLHVIKAANVGDDVVAIMNYQRIHKNRKQRRDLIKQKTKNAGQNPVTFYDSDGNTIASQDPKQFGSNKGVFNEANWVEHNKLIGQFASLDGELVVVPKGHQYAKHMADPEFKLAPIDSIKLKGIMILDKGLPSLMLAFELYNCNRMIDKFNQGEKFDFNKFTAELVVSTYSLAASGIEVAYVFSTHIEGGVKVQGIKALKANVKFLANKRLFSVTRMTVIGMVGVGLGVLLSLSDAWQMASYNDMDAAYAHLTAAALSIAGFAYLGFALLTTPLGWAIIIAGALVTILALTLTDNALEKWAINGPFSKDAANRCTDKFESWLTNGNECYQALANELLKPQMSLSIQKLSGASHFLKVDVNLVGFTLGQSELLIEVQQTEDSPNDGIWFGGREHRVNNNNLRVTQKMTKDNSIIGFTYDFPFLAMWSKATDVSWQVKLQYRLSKDIVLPHISAQEQSTLDKDDLSEKAYIIKEIDFA</sequence>
<accession>A0A1I1NEF0</accession>
<evidence type="ECO:0000256" key="1">
    <source>
        <dbReference type="SAM" id="Phobius"/>
    </source>
</evidence>
<keyword evidence="1" id="KW-1133">Transmembrane helix</keyword>
<name>A0A1I1NEF0_9GAMM</name>
<dbReference type="Proteomes" id="UP000198862">
    <property type="component" value="Unassembled WGS sequence"/>
</dbReference>
<proteinExistence type="predicted"/>
<dbReference type="OrthoDB" id="5406083at2"/>
<dbReference type="CDD" id="cd20705">
    <property type="entry name" value="MIX_I"/>
    <property type="match status" value="1"/>
</dbReference>
<dbReference type="RefSeq" id="WP_091985896.1">
    <property type="nucleotide sequence ID" value="NZ_FOLO01000025.1"/>
</dbReference>
<feature type="transmembrane region" description="Helical" evidence="1">
    <location>
        <begin position="766"/>
        <end position="786"/>
    </location>
</feature>
<dbReference type="EMBL" id="FOLO01000025">
    <property type="protein sequence ID" value="SFC95999.1"/>
    <property type="molecule type" value="Genomic_DNA"/>
</dbReference>
<reference evidence="2 3" key="1">
    <citation type="submission" date="2016-10" db="EMBL/GenBank/DDBJ databases">
        <authorList>
            <person name="de Groot N.N."/>
        </authorList>
    </citation>
    <scope>NUCLEOTIDE SEQUENCE [LARGE SCALE GENOMIC DNA]</scope>
    <source>
        <strain evidence="2 3">DSM 6059</strain>
    </source>
</reference>
<feature type="transmembrane region" description="Helical" evidence="1">
    <location>
        <begin position="822"/>
        <end position="841"/>
    </location>
</feature>
<evidence type="ECO:0000313" key="3">
    <source>
        <dbReference type="Proteomes" id="UP000198862"/>
    </source>
</evidence>